<accession>A0A4V4HE86</accession>
<dbReference type="InterPro" id="IPR036047">
    <property type="entry name" value="F-box-like_dom_sf"/>
</dbReference>
<sequence>MHLILELSDDVLVYFFSFMSIPEILCIRKTCRRLNDLSRLSIVWIGACQSQVISKGYPFPRCSLQDLTQRELERLARRAFHLAQRWLQPGGALCPCKETKFVVSPSAPVSDIRFIEGFEEKFLLTVSKGIWSVITIWDISPALDEVVIDNTPSDRSPRKCCEWSPKGGLFTGLTLNSDLHSDAKLAVSIAMESGHQIQLMDISFDGQLLPICSVDIAMKPKTLEGDLLAMSDDFAQTTIYNWKTGDYAVLKHLQDQEGVWKQDHCIQVVFAHDSILVVRARSIHLFQQPVLKPAKDDAVIYLPIARHSFGWIDGVSVVPPSSIHSSPLSESDKLPPPLTILVRSESDDPWTSDEHSLDLYTLMPSLDLSNCPSDEGNSSNSNSNPAQVTLENSSVTADTQIPALADVPLDATPAPYHFPPLLTARISSIRGTLRCTDVVLGPCRTAVWIRPHDRSLSGLMGGLQNGEQYELPSYLFEQTERSQEGLVCAVFPGPLCAKYVHPNPQEVSSRQSGLSTAQGAFNRAVDPGKKEGDVRMMWMNELNNWTTLDYYEAMGRIALGSGDGYVTLLEL</sequence>
<evidence type="ECO:0000259" key="2">
    <source>
        <dbReference type="Pfam" id="PF00646"/>
    </source>
</evidence>
<dbReference type="AlphaFoldDB" id="A0A4V4HE86"/>
<evidence type="ECO:0000313" key="3">
    <source>
        <dbReference type="EMBL" id="THU89975.1"/>
    </source>
</evidence>
<evidence type="ECO:0000256" key="1">
    <source>
        <dbReference type="SAM" id="MobiDB-lite"/>
    </source>
</evidence>
<gene>
    <name evidence="3" type="ORF">K435DRAFT_760617</name>
</gene>
<dbReference type="InterPro" id="IPR001810">
    <property type="entry name" value="F-box_dom"/>
</dbReference>
<feature type="region of interest" description="Disordered" evidence="1">
    <location>
        <begin position="370"/>
        <end position="395"/>
    </location>
</feature>
<organism evidence="3 4">
    <name type="scientific">Dendrothele bispora (strain CBS 962.96)</name>
    <dbReference type="NCBI Taxonomy" id="1314807"/>
    <lineage>
        <taxon>Eukaryota</taxon>
        <taxon>Fungi</taxon>
        <taxon>Dikarya</taxon>
        <taxon>Basidiomycota</taxon>
        <taxon>Agaricomycotina</taxon>
        <taxon>Agaricomycetes</taxon>
        <taxon>Agaricomycetidae</taxon>
        <taxon>Agaricales</taxon>
        <taxon>Agaricales incertae sedis</taxon>
        <taxon>Dendrothele</taxon>
    </lineage>
</organism>
<dbReference type="SUPFAM" id="SSF81383">
    <property type="entry name" value="F-box domain"/>
    <property type="match status" value="1"/>
</dbReference>
<protein>
    <recommendedName>
        <fullName evidence="2">F-box domain-containing protein</fullName>
    </recommendedName>
</protein>
<dbReference type="EMBL" id="ML179351">
    <property type="protein sequence ID" value="THU89975.1"/>
    <property type="molecule type" value="Genomic_DNA"/>
</dbReference>
<dbReference type="Pfam" id="PF00646">
    <property type="entry name" value="F-box"/>
    <property type="match status" value="1"/>
</dbReference>
<dbReference type="Proteomes" id="UP000297245">
    <property type="component" value="Unassembled WGS sequence"/>
</dbReference>
<name>A0A4V4HE86_DENBC</name>
<feature type="compositionally biased region" description="Polar residues" evidence="1">
    <location>
        <begin position="385"/>
        <end position="395"/>
    </location>
</feature>
<reference evidence="3 4" key="1">
    <citation type="journal article" date="2019" name="Nat. Ecol. Evol.">
        <title>Megaphylogeny resolves global patterns of mushroom evolution.</title>
        <authorList>
            <person name="Varga T."/>
            <person name="Krizsan K."/>
            <person name="Foldi C."/>
            <person name="Dima B."/>
            <person name="Sanchez-Garcia M."/>
            <person name="Sanchez-Ramirez S."/>
            <person name="Szollosi G.J."/>
            <person name="Szarkandi J.G."/>
            <person name="Papp V."/>
            <person name="Albert L."/>
            <person name="Andreopoulos W."/>
            <person name="Angelini C."/>
            <person name="Antonin V."/>
            <person name="Barry K.W."/>
            <person name="Bougher N.L."/>
            <person name="Buchanan P."/>
            <person name="Buyck B."/>
            <person name="Bense V."/>
            <person name="Catcheside P."/>
            <person name="Chovatia M."/>
            <person name="Cooper J."/>
            <person name="Damon W."/>
            <person name="Desjardin D."/>
            <person name="Finy P."/>
            <person name="Geml J."/>
            <person name="Haridas S."/>
            <person name="Hughes K."/>
            <person name="Justo A."/>
            <person name="Karasinski D."/>
            <person name="Kautmanova I."/>
            <person name="Kiss B."/>
            <person name="Kocsube S."/>
            <person name="Kotiranta H."/>
            <person name="LaButti K.M."/>
            <person name="Lechner B.E."/>
            <person name="Liimatainen K."/>
            <person name="Lipzen A."/>
            <person name="Lukacs Z."/>
            <person name="Mihaltcheva S."/>
            <person name="Morgado L.N."/>
            <person name="Niskanen T."/>
            <person name="Noordeloos M.E."/>
            <person name="Ohm R.A."/>
            <person name="Ortiz-Santana B."/>
            <person name="Ovrebo C."/>
            <person name="Racz N."/>
            <person name="Riley R."/>
            <person name="Savchenko A."/>
            <person name="Shiryaev A."/>
            <person name="Soop K."/>
            <person name="Spirin V."/>
            <person name="Szebenyi C."/>
            <person name="Tomsovsky M."/>
            <person name="Tulloss R.E."/>
            <person name="Uehling J."/>
            <person name="Grigoriev I.V."/>
            <person name="Vagvolgyi C."/>
            <person name="Papp T."/>
            <person name="Martin F.M."/>
            <person name="Miettinen O."/>
            <person name="Hibbett D.S."/>
            <person name="Nagy L.G."/>
        </authorList>
    </citation>
    <scope>NUCLEOTIDE SEQUENCE [LARGE SCALE GENOMIC DNA]</scope>
    <source>
        <strain evidence="3 4">CBS 962.96</strain>
    </source>
</reference>
<feature type="domain" description="F-box" evidence="2">
    <location>
        <begin position="4"/>
        <end position="45"/>
    </location>
</feature>
<evidence type="ECO:0000313" key="4">
    <source>
        <dbReference type="Proteomes" id="UP000297245"/>
    </source>
</evidence>
<keyword evidence="4" id="KW-1185">Reference proteome</keyword>
<proteinExistence type="predicted"/>
<dbReference type="OrthoDB" id="3034442at2759"/>